<gene>
    <name evidence="2" type="ORF">J4573_30360</name>
</gene>
<accession>A0A939PJV1</accession>
<name>A0A939PJV1_9ACTN</name>
<keyword evidence="3" id="KW-1185">Reference proteome</keyword>
<organism evidence="2 3">
    <name type="scientific">Actinomadura barringtoniae</name>
    <dbReference type="NCBI Taxonomy" id="1427535"/>
    <lineage>
        <taxon>Bacteria</taxon>
        <taxon>Bacillati</taxon>
        <taxon>Actinomycetota</taxon>
        <taxon>Actinomycetes</taxon>
        <taxon>Streptosporangiales</taxon>
        <taxon>Thermomonosporaceae</taxon>
        <taxon>Actinomadura</taxon>
    </lineage>
</organism>
<protein>
    <submittedName>
        <fullName evidence="2">Uncharacterized protein</fullName>
    </submittedName>
</protein>
<evidence type="ECO:0000313" key="3">
    <source>
        <dbReference type="Proteomes" id="UP000669179"/>
    </source>
</evidence>
<dbReference type="Proteomes" id="UP000669179">
    <property type="component" value="Unassembled WGS sequence"/>
</dbReference>
<proteinExistence type="predicted"/>
<dbReference type="EMBL" id="JAGEOJ010000013">
    <property type="protein sequence ID" value="MBO2451428.1"/>
    <property type="molecule type" value="Genomic_DNA"/>
</dbReference>
<dbReference type="AlphaFoldDB" id="A0A939PJV1"/>
<feature type="signal peptide" evidence="1">
    <location>
        <begin position="1"/>
        <end position="22"/>
    </location>
</feature>
<evidence type="ECO:0000313" key="2">
    <source>
        <dbReference type="EMBL" id="MBO2451428.1"/>
    </source>
</evidence>
<comment type="caution">
    <text evidence="2">The sequence shown here is derived from an EMBL/GenBank/DDBJ whole genome shotgun (WGS) entry which is preliminary data.</text>
</comment>
<reference evidence="2" key="1">
    <citation type="submission" date="2021-03" db="EMBL/GenBank/DDBJ databases">
        <authorList>
            <person name="Kanchanasin P."/>
            <person name="Saeng-In P."/>
            <person name="Phongsopitanun W."/>
            <person name="Yuki M."/>
            <person name="Kudo T."/>
            <person name="Ohkuma M."/>
            <person name="Tanasupawat S."/>
        </authorList>
    </citation>
    <scope>NUCLEOTIDE SEQUENCE</scope>
    <source>
        <strain evidence="2">GKU 128</strain>
    </source>
</reference>
<keyword evidence="1" id="KW-0732">Signal</keyword>
<sequence length="136" mass="13919">MRLLSISALGAALVAGALVAPATGEATSSGSNGIKVSPKTAHPGQHVEITVRACSVGPDRHWAQSTAFAKDVTLAGKGYNGQGKATIKGNIGSGTYDIVAHCGTKQVTGRVKISSRRSLPFPLPNALNPQAARFTK</sequence>
<feature type="chain" id="PRO_5039129876" evidence="1">
    <location>
        <begin position="23"/>
        <end position="136"/>
    </location>
</feature>
<evidence type="ECO:0000256" key="1">
    <source>
        <dbReference type="SAM" id="SignalP"/>
    </source>
</evidence>
<dbReference type="RefSeq" id="WP_208259329.1">
    <property type="nucleotide sequence ID" value="NZ_JAGEOJ010000013.1"/>
</dbReference>